<keyword evidence="3" id="KW-1185">Reference proteome</keyword>
<dbReference type="Proteomes" id="UP000275078">
    <property type="component" value="Unassembled WGS sequence"/>
</dbReference>
<gene>
    <name evidence="2" type="ORF">BJ508DRAFT_327510</name>
</gene>
<feature type="region of interest" description="Disordered" evidence="1">
    <location>
        <begin position="307"/>
        <end position="406"/>
    </location>
</feature>
<dbReference type="OrthoDB" id="3009604at2759"/>
<protein>
    <submittedName>
        <fullName evidence="2">Uncharacterized protein</fullName>
    </submittedName>
</protein>
<feature type="compositionally biased region" description="Polar residues" evidence="1">
    <location>
        <begin position="365"/>
        <end position="374"/>
    </location>
</feature>
<dbReference type="EMBL" id="ML119690">
    <property type="protein sequence ID" value="RPA80199.1"/>
    <property type="molecule type" value="Genomic_DNA"/>
</dbReference>
<proteinExistence type="predicted"/>
<name>A0A3N4I2H7_ASCIM</name>
<feature type="compositionally biased region" description="Low complexity" evidence="1">
    <location>
        <begin position="311"/>
        <end position="359"/>
    </location>
</feature>
<reference evidence="2 3" key="1">
    <citation type="journal article" date="2018" name="Nat. Ecol. Evol.">
        <title>Pezizomycetes genomes reveal the molecular basis of ectomycorrhizal truffle lifestyle.</title>
        <authorList>
            <person name="Murat C."/>
            <person name="Payen T."/>
            <person name="Noel B."/>
            <person name="Kuo A."/>
            <person name="Morin E."/>
            <person name="Chen J."/>
            <person name="Kohler A."/>
            <person name="Krizsan K."/>
            <person name="Balestrini R."/>
            <person name="Da Silva C."/>
            <person name="Montanini B."/>
            <person name="Hainaut M."/>
            <person name="Levati E."/>
            <person name="Barry K.W."/>
            <person name="Belfiori B."/>
            <person name="Cichocki N."/>
            <person name="Clum A."/>
            <person name="Dockter R.B."/>
            <person name="Fauchery L."/>
            <person name="Guy J."/>
            <person name="Iotti M."/>
            <person name="Le Tacon F."/>
            <person name="Lindquist E.A."/>
            <person name="Lipzen A."/>
            <person name="Malagnac F."/>
            <person name="Mello A."/>
            <person name="Molinier V."/>
            <person name="Miyauchi S."/>
            <person name="Poulain J."/>
            <person name="Riccioni C."/>
            <person name="Rubini A."/>
            <person name="Sitrit Y."/>
            <person name="Splivallo R."/>
            <person name="Traeger S."/>
            <person name="Wang M."/>
            <person name="Zifcakova L."/>
            <person name="Wipf D."/>
            <person name="Zambonelli A."/>
            <person name="Paolocci F."/>
            <person name="Nowrousian M."/>
            <person name="Ottonello S."/>
            <person name="Baldrian P."/>
            <person name="Spatafora J.W."/>
            <person name="Henrissat B."/>
            <person name="Nagy L.G."/>
            <person name="Aury J.M."/>
            <person name="Wincker P."/>
            <person name="Grigoriev I.V."/>
            <person name="Bonfante P."/>
            <person name="Martin F.M."/>
        </authorList>
    </citation>
    <scope>NUCLEOTIDE SEQUENCE [LARGE SCALE GENOMIC DNA]</scope>
    <source>
        <strain evidence="2 3">RN42</strain>
    </source>
</reference>
<dbReference type="AlphaFoldDB" id="A0A3N4I2H7"/>
<organism evidence="2 3">
    <name type="scientific">Ascobolus immersus RN42</name>
    <dbReference type="NCBI Taxonomy" id="1160509"/>
    <lineage>
        <taxon>Eukaryota</taxon>
        <taxon>Fungi</taxon>
        <taxon>Dikarya</taxon>
        <taxon>Ascomycota</taxon>
        <taxon>Pezizomycotina</taxon>
        <taxon>Pezizomycetes</taxon>
        <taxon>Pezizales</taxon>
        <taxon>Ascobolaceae</taxon>
        <taxon>Ascobolus</taxon>
    </lineage>
</organism>
<dbReference type="STRING" id="1160509.A0A3N4I2H7"/>
<sequence length="406" mass="43905">MTLLIKGNLDDPSGLQANTASLYAKIHGFSATILDRKDGHDGEAKRHIIVLRACILHQSLTITPPYDVIDNRFFYLDENGFVTATCPIAIRVALKVIRDYNPSSITMDDYAKTIANFCNNPSIIGFTVEAAVLAHVAKWGIPGLDLGAKKKDYFGGTPRVRYFESDWPTIDLETEGATLYLPSRYNNGAIDALLVFVTKPARSGAKILVHLMPIQITLSVQWHSDSETAFFLLFIPIVEAWSSAYNVEFTFAWIGPTSNEVSPVRKNSLRSGVAHPSFARLHLDFGDINPKINEGLEAINYFGGKKRRTTRTATRPTRSFTTNTPSTRVSLSTASAHQALASPQSASSPSSPLSSAPSQSPSPPTSKGVSQTAGSKRDAADITGGGVDRSGSKKKSKKNGLGSSTE</sequence>
<evidence type="ECO:0000256" key="1">
    <source>
        <dbReference type="SAM" id="MobiDB-lite"/>
    </source>
</evidence>
<evidence type="ECO:0000313" key="2">
    <source>
        <dbReference type="EMBL" id="RPA80199.1"/>
    </source>
</evidence>
<evidence type="ECO:0000313" key="3">
    <source>
        <dbReference type="Proteomes" id="UP000275078"/>
    </source>
</evidence>
<accession>A0A3N4I2H7</accession>